<keyword evidence="2" id="KW-0560">Oxidoreductase</keyword>
<dbReference type="SUPFAM" id="SSF51735">
    <property type="entry name" value="NAD(P)-binding Rossmann-fold domains"/>
    <property type="match status" value="1"/>
</dbReference>
<gene>
    <name evidence="3" type="ORF">UFOPK3376_02475</name>
</gene>
<organism evidence="3">
    <name type="scientific">freshwater metagenome</name>
    <dbReference type="NCBI Taxonomy" id="449393"/>
    <lineage>
        <taxon>unclassified sequences</taxon>
        <taxon>metagenomes</taxon>
        <taxon>ecological metagenomes</taxon>
    </lineage>
</organism>
<dbReference type="Gene3D" id="3.40.50.720">
    <property type="entry name" value="NAD(P)-binding Rossmann-like Domain"/>
    <property type="match status" value="1"/>
</dbReference>
<evidence type="ECO:0000313" key="3">
    <source>
        <dbReference type="EMBL" id="CAB4887247.1"/>
    </source>
</evidence>
<dbReference type="CDD" id="cd05233">
    <property type="entry name" value="SDR_c"/>
    <property type="match status" value="1"/>
</dbReference>
<dbReference type="InterPro" id="IPR002347">
    <property type="entry name" value="SDR_fam"/>
</dbReference>
<dbReference type="GO" id="GO:0016491">
    <property type="term" value="F:oxidoreductase activity"/>
    <property type="evidence" value="ECO:0007669"/>
    <property type="project" value="UniProtKB-KW"/>
</dbReference>
<dbReference type="FunFam" id="3.40.50.720:FF:000084">
    <property type="entry name" value="Short-chain dehydrogenase reductase"/>
    <property type="match status" value="1"/>
</dbReference>
<accession>A0A6J7EUP8</accession>
<name>A0A6J7EUP8_9ZZZZ</name>
<dbReference type="InterPro" id="IPR036291">
    <property type="entry name" value="NAD(P)-bd_dom_sf"/>
</dbReference>
<dbReference type="PANTHER" id="PTHR43477:SF1">
    <property type="entry name" value="DIHYDROANTICAPSIN 7-DEHYDROGENASE"/>
    <property type="match status" value="1"/>
</dbReference>
<evidence type="ECO:0000256" key="2">
    <source>
        <dbReference type="ARBA" id="ARBA00023002"/>
    </source>
</evidence>
<dbReference type="PRINTS" id="PR00081">
    <property type="entry name" value="GDHRDH"/>
</dbReference>
<reference evidence="3" key="1">
    <citation type="submission" date="2020-05" db="EMBL/GenBank/DDBJ databases">
        <authorList>
            <person name="Chiriac C."/>
            <person name="Salcher M."/>
            <person name="Ghai R."/>
            <person name="Kavagutti S V."/>
        </authorList>
    </citation>
    <scope>NUCLEOTIDE SEQUENCE</scope>
</reference>
<dbReference type="EMBL" id="CAFBLP010000080">
    <property type="protein sequence ID" value="CAB4887247.1"/>
    <property type="molecule type" value="Genomic_DNA"/>
</dbReference>
<dbReference type="PANTHER" id="PTHR43477">
    <property type="entry name" value="DIHYDROANTICAPSIN 7-DEHYDROGENASE"/>
    <property type="match status" value="1"/>
</dbReference>
<sequence length="258" mass="26683">MLAPDAFRLDAKVALITGAAVGLGRSMALAFAQYGADLVLCDRKADELAETARSAEALGATVSTALLDVRDTAAVNAWVGGLARVDVLVNNAGGTFHGSFLDTSDKGQRSVVDENFTSVTNFVRACVPKMPKGSSIINITSVEAYRAAPGFGIYGAMKAAVEHLSRTLALELSPSGIRVNTIAPDGLPTPGDAGLLVGESDYGKKLALGWGTSDDICGPAVFLASSASRYITGTTVHVDGGSDAARGWHRDDNGNWVP</sequence>
<dbReference type="Pfam" id="PF13561">
    <property type="entry name" value="adh_short_C2"/>
    <property type="match status" value="1"/>
</dbReference>
<dbReference type="InterPro" id="IPR051122">
    <property type="entry name" value="SDR_DHRS6-like"/>
</dbReference>
<dbReference type="AlphaFoldDB" id="A0A6J7EUP8"/>
<dbReference type="PRINTS" id="PR00080">
    <property type="entry name" value="SDRFAMILY"/>
</dbReference>
<protein>
    <submittedName>
        <fullName evidence="3">Unannotated protein</fullName>
    </submittedName>
</protein>
<proteinExistence type="inferred from homology"/>
<comment type="similarity">
    <text evidence="1">Belongs to the short-chain dehydrogenases/reductases (SDR) family.</text>
</comment>
<evidence type="ECO:0000256" key="1">
    <source>
        <dbReference type="ARBA" id="ARBA00006484"/>
    </source>
</evidence>